<name>A0A1V4SX14_9CLOT</name>
<proteinExistence type="predicted"/>
<keyword evidence="1" id="KW-0812">Transmembrane</keyword>
<sequence length="193" mass="22552">MDIIKEFVITLVSTMVLITAVEVILPDNSMKKYSKFILGAMLISVILNPIVKFFTNGEETITKKILAYDSNNLYKEETNKKGKEIQLESFKENFSKNINNMLQNEFEDYEFRNYVKCDVNLNNIDIDIKEVTVYVKEKKKGVIRKIKKIDKVDISDNKTEEKKSDSKYENIRTFLSKELKIEKEKIKVINDEG</sequence>
<protein>
    <submittedName>
        <fullName evidence="2">Stage III sporulation protein SpoIIIAF</fullName>
    </submittedName>
</protein>
<evidence type="ECO:0000313" key="2">
    <source>
        <dbReference type="EMBL" id="OPX47878.1"/>
    </source>
</evidence>
<dbReference type="RefSeq" id="WP_080022656.1">
    <property type="nucleotide sequence ID" value="NZ_LTAY01000037.1"/>
</dbReference>
<organism evidence="2 3">
    <name type="scientific">Clostridium thermobutyricum DSM 4928</name>
    <dbReference type="NCBI Taxonomy" id="1121339"/>
    <lineage>
        <taxon>Bacteria</taxon>
        <taxon>Bacillati</taxon>
        <taxon>Bacillota</taxon>
        <taxon>Clostridia</taxon>
        <taxon>Eubacteriales</taxon>
        <taxon>Clostridiaceae</taxon>
        <taxon>Clostridium</taxon>
    </lineage>
</organism>
<dbReference type="OrthoDB" id="2375554at2"/>
<reference evidence="2 3" key="1">
    <citation type="submission" date="2016-02" db="EMBL/GenBank/DDBJ databases">
        <title>Genome sequence of Clostridium thermobutyricum DSM 4928.</title>
        <authorList>
            <person name="Poehlein A."/>
            <person name="Daniel R."/>
        </authorList>
    </citation>
    <scope>NUCLEOTIDE SEQUENCE [LARGE SCALE GENOMIC DNA]</scope>
    <source>
        <strain evidence="2 3">DSM 4928</strain>
    </source>
</reference>
<evidence type="ECO:0000313" key="3">
    <source>
        <dbReference type="Proteomes" id="UP000191448"/>
    </source>
</evidence>
<gene>
    <name evidence="2" type="ORF">CLTHE_14490</name>
</gene>
<dbReference type="AlphaFoldDB" id="A0A1V4SX14"/>
<dbReference type="Proteomes" id="UP000191448">
    <property type="component" value="Unassembled WGS sequence"/>
</dbReference>
<dbReference type="Pfam" id="PF09581">
    <property type="entry name" value="Spore_III_AF"/>
    <property type="match status" value="1"/>
</dbReference>
<comment type="caution">
    <text evidence="2">The sequence shown here is derived from an EMBL/GenBank/DDBJ whole genome shotgun (WGS) entry which is preliminary data.</text>
</comment>
<dbReference type="EMBL" id="LTAY01000037">
    <property type="protein sequence ID" value="OPX47878.1"/>
    <property type="molecule type" value="Genomic_DNA"/>
</dbReference>
<feature type="transmembrane region" description="Helical" evidence="1">
    <location>
        <begin position="7"/>
        <end position="25"/>
    </location>
</feature>
<keyword evidence="1" id="KW-1133">Transmembrane helix</keyword>
<dbReference type="NCBIfam" id="TIGR02896">
    <property type="entry name" value="spore_III_AF"/>
    <property type="match status" value="1"/>
</dbReference>
<dbReference type="InterPro" id="IPR014245">
    <property type="entry name" value="Spore_III_AF"/>
</dbReference>
<feature type="transmembrane region" description="Helical" evidence="1">
    <location>
        <begin position="37"/>
        <end position="55"/>
    </location>
</feature>
<accession>A0A1V4SX14</accession>
<keyword evidence="1" id="KW-0472">Membrane</keyword>
<evidence type="ECO:0000256" key="1">
    <source>
        <dbReference type="SAM" id="Phobius"/>
    </source>
</evidence>